<dbReference type="Gene3D" id="1.10.238.20">
    <property type="entry name" value="Pheromone/general odorant binding protein domain"/>
    <property type="match status" value="1"/>
</dbReference>
<dbReference type="AlphaFoldDB" id="A0A2P9JZE4"/>
<accession>A0A2P9JZE4</accession>
<feature type="signal peptide" evidence="1">
    <location>
        <begin position="1"/>
        <end position="17"/>
    </location>
</feature>
<keyword evidence="1" id="KW-0732">Signal</keyword>
<sequence>MKSVICVLVVVVAVVTANQIQEKWNRVHQGCQQNQALYVPDIIFEQLKRGEKPNLPANFGLHANCMMVDLGYQDSQGQAITGAIREIIKKYYSDNGKVEDIVRECSNQHGNKEQVALGLFSCFGKHKINIGQF</sequence>
<dbReference type="InterPro" id="IPR036728">
    <property type="entry name" value="PBP_GOBP_sf"/>
</dbReference>
<protein>
    <submittedName>
        <fullName evidence="2">Putative odorant-binding protein 3</fullName>
    </submittedName>
</protein>
<dbReference type="GO" id="GO:0005549">
    <property type="term" value="F:odorant binding"/>
    <property type="evidence" value="ECO:0007669"/>
    <property type="project" value="InterPro"/>
</dbReference>
<dbReference type="InterPro" id="IPR006170">
    <property type="entry name" value="PBP/GOBP"/>
</dbReference>
<reference evidence="2" key="1">
    <citation type="submission" date="2017-03" db="EMBL/GenBank/DDBJ databases">
        <title>Hypothetical protein related to olfaction in boll weevil.</title>
        <authorList>
            <person name="Pires Paula D."/>
            <person name="C Togawa R."/>
        </authorList>
    </citation>
    <scope>NUCLEOTIDE SEQUENCE</scope>
</reference>
<feature type="chain" id="PRO_5015175774" evidence="1">
    <location>
        <begin position="18"/>
        <end position="133"/>
    </location>
</feature>
<dbReference type="Pfam" id="PF01395">
    <property type="entry name" value="PBP_GOBP"/>
    <property type="match status" value="1"/>
</dbReference>
<organism evidence="2">
    <name type="scientific">Anthonomus grandis</name>
    <name type="common">Mexican cotton boll weevil</name>
    <name type="synonym">Anthonomus thurberiae</name>
    <dbReference type="NCBI Taxonomy" id="7044"/>
    <lineage>
        <taxon>Eukaryota</taxon>
        <taxon>Metazoa</taxon>
        <taxon>Ecdysozoa</taxon>
        <taxon>Arthropoda</taxon>
        <taxon>Hexapoda</taxon>
        <taxon>Insecta</taxon>
        <taxon>Pterygota</taxon>
        <taxon>Neoptera</taxon>
        <taxon>Endopterygota</taxon>
        <taxon>Coleoptera</taxon>
        <taxon>Polyphaga</taxon>
        <taxon>Cucujiformia</taxon>
        <taxon>Curculionidae</taxon>
        <taxon>Curculioninae</taxon>
        <taxon>Anthonomini</taxon>
        <taxon>Anthonomus</taxon>
    </lineage>
</organism>
<evidence type="ECO:0000313" key="2">
    <source>
        <dbReference type="EMBL" id="AVI04884.1"/>
    </source>
</evidence>
<dbReference type="SUPFAM" id="SSF47565">
    <property type="entry name" value="Insect pheromone/odorant-binding proteins"/>
    <property type="match status" value="1"/>
</dbReference>
<evidence type="ECO:0000256" key="1">
    <source>
        <dbReference type="SAM" id="SignalP"/>
    </source>
</evidence>
<dbReference type="EMBL" id="KY826456">
    <property type="protein sequence ID" value="AVI04884.1"/>
    <property type="molecule type" value="mRNA"/>
</dbReference>
<dbReference type="CDD" id="cd23992">
    <property type="entry name" value="PBP_GOBP"/>
    <property type="match status" value="1"/>
</dbReference>
<proteinExistence type="evidence at transcript level"/>
<name>A0A2P9JZE4_ANTGR</name>